<comment type="caution">
    <text evidence="2">The sequence shown here is derived from an EMBL/GenBank/DDBJ whole genome shotgun (WGS) entry which is preliminary data.</text>
</comment>
<dbReference type="PROSITE" id="PS51257">
    <property type="entry name" value="PROKAR_LIPOPROTEIN"/>
    <property type="match status" value="1"/>
</dbReference>
<dbReference type="AlphaFoldDB" id="A0A4Y8L316"/>
<evidence type="ECO:0000313" key="2">
    <source>
        <dbReference type="EMBL" id="TFD96661.1"/>
    </source>
</evidence>
<keyword evidence="3" id="KW-1185">Reference proteome</keyword>
<organism evidence="2 3">
    <name type="scientific">Dysgonomonas capnocytophagoides</name>
    <dbReference type="NCBI Taxonomy" id="45254"/>
    <lineage>
        <taxon>Bacteria</taxon>
        <taxon>Pseudomonadati</taxon>
        <taxon>Bacteroidota</taxon>
        <taxon>Bacteroidia</taxon>
        <taxon>Bacteroidales</taxon>
        <taxon>Dysgonomonadaceae</taxon>
        <taxon>Dysgonomonas</taxon>
    </lineage>
</organism>
<accession>A0A4Y8L316</accession>
<dbReference type="EMBL" id="SOML01000004">
    <property type="protein sequence ID" value="TFD96661.1"/>
    <property type="molecule type" value="Genomic_DNA"/>
</dbReference>
<proteinExistence type="predicted"/>
<evidence type="ECO:0000313" key="3">
    <source>
        <dbReference type="Proteomes" id="UP000297861"/>
    </source>
</evidence>
<reference evidence="2 3" key="1">
    <citation type="submission" date="2019-03" db="EMBL/GenBank/DDBJ databases">
        <title>San Antonio Military Medical Center submission to MRSN (WRAIR), pending publication.</title>
        <authorList>
            <person name="Blyth D.M."/>
            <person name="Mccarthy S.L."/>
            <person name="Schall S.E."/>
            <person name="Stam J.A."/>
            <person name="Ong A.C."/>
            <person name="Mcgann P.T."/>
        </authorList>
    </citation>
    <scope>NUCLEOTIDE SEQUENCE [LARGE SCALE GENOMIC DNA]</scope>
    <source>
        <strain evidence="2 3">MRSN571793</strain>
    </source>
</reference>
<name>A0A4Y8L316_9BACT</name>
<dbReference type="RefSeq" id="WP_134435983.1">
    <property type="nucleotide sequence ID" value="NZ_SOML01000004.1"/>
</dbReference>
<evidence type="ECO:0000256" key="1">
    <source>
        <dbReference type="SAM" id="SignalP"/>
    </source>
</evidence>
<feature type="chain" id="PRO_5021327754" description="Lipocalin-like domain-containing protein" evidence="1">
    <location>
        <begin position="21"/>
        <end position="157"/>
    </location>
</feature>
<evidence type="ECO:0008006" key="4">
    <source>
        <dbReference type="Google" id="ProtNLM"/>
    </source>
</evidence>
<dbReference type="Proteomes" id="UP000297861">
    <property type="component" value="Unassembled WGS sequence"/>
</dbReference>
<gene>
    <name evidence="2" type="ORF">E2605_07530</name>
</gene>
<sequence length="157" mass="18318">MKNLLYILLSLTLFSCSSNNDNNDDNNLNNLLVGVWKFKSRDFVIKADNDDAGKLIEKILKDRKYTVSTIEFTSNGDYLTFFENGELAKEKYYFKGSDLYLSTSINNNYSYNKAVYTLEVDNYKRFIDQTQSLRDEIYGAFPKVKVDTVYVIYSFTR</sequence>
<protein>
    <recommendedName>
        <fullName evidence="4">Lipocalin-like domain-containing protein</fullName>
    </recommendedName>
</protein>
<keyword evidence="1" id="KW-0732">Signal</keyword>
<feature type="signal peptide" evidence="1">
    <location>
        <begin position="1"/>
        <end position="20"/>
    </location>
</feature>